<gene>
    <name evidence="2" type="ORF">ADK75_23050</name>
</gene>
<comment type="caution">
    <text evidence="2">The sequence shown here is derived from an EMBL/GenBank/DDBJ whole genome shotgun (WGS) entry which is preliminary data.</text>
</comment>
<feature type="region of interest" description="Disordered" evidence="1">
    <location>
        <begin position="55"/>
        <end position="93"/>
    </location>
</feature>
<dbReference type="Gene3D" id="3.40.50.1820">
    <property type="entry name" value="alpha/beta hydrolase"/>
    <property type="match status" value="1"/>
</dbReference>
<organism evidence="2 3">
    <name type="scientific">Streptomyces virginiae</name>
    <name type="common">Streptomyces cinnamonensis</name>
    <dbReference type="NCBI Taxonomy" id="1961"/>
    <lineage>
        <taxon>Bacteria</taxon>
        <taxon>Bacillati</taxon>
        <taxon>Actinomycetota</taxon>
        <taxon>Actinomycetes</taxon>
        <taxon>Kitasatosporales</taxon>
        <taxon>Streptomycetaceae</taxon>
        <taxon>Streptomyces</taxon>
    </lineage>
</organism>
<dbReference type="InterPro" id="IPR029058">
    <property type="entry name" value="AB_hydrolase_fold"/>
</dbReference>
<accession>A0A0L8MAV8</accession>
<protein>
    <submittedName>
        <fullName evidence="2">Uncharacterized protein</fullName>
    </submittedName>
</protein>
<dbReference type="Proteomes" id="UP000037084">
    <property type="component" value="Unassembled WGS sequence"/>
</dbReference>
<dbReference type="SUPFAM" id="SSF53474">
    <property type="entry name" value="alpha/beta-Hydrolases"/>
    <property type="match status" value="1"/>
</dbReference>
<evidence type="ECO:0000313" key="2">
    <source>
        <dbReference type="EMBL" id="KOG47523.1"/>
    </source>
</evidence>
<name>A0A0L8MAV8_STRVG</name>
<evidence type="ECO:0000313" key="3">
    <source>
        <dbReference type="Proteomes" id="UP000037084"/>
    </source>
</evidence>
<dbReference type="EMBL" id="LGUV01000336">
    <property type="protein sequence ID" value="KOG47523.1"/>
    <property type="molecule type" value="Genomic_DNA"/>
</dbReference>
<dbReference type="AlphaFoldDB" id="A0A0L8MAV8"/>
<evidence type="ECO:0000256" key="1">
    <source>
        <dbReference type="SAM" id="MobiDB-lite"/>
    </source>
</evidence>
<sequence>MPVAASEADRPGAFADQQIAFGPGLFPPGEVGELLADAVVLLDRLGIDRVHVAGHSSGTRVAPRTAPTALPDRDQGVGSGGPTIARSAARCPW</sequence>
<reference evidence="3" key="1">
    <citation type="submission" date="2015-07" db="EMBL/GenBank/DDBJ databases">
        <authorList>
            <consortium name="Consortium for Microbial Forensics and Genomics (microFORGE)"/>
            <person name="Knight B.M."/>
            <person name="Roberts D.P."/>
            <person name="Lin D."/>
            <person name="Hari K."/>
            <person name="Fletcher J."/>
            <person name="Melcher U."/>
            <person name="Blagden T."/>
            <person name="Winegar R.A."/>
        </authorList>
    </citation>
    <scope>NUCLEOTIDE SEQUENCE [LARGE SCALE GENOMIC DNA]</scope>
    <source>
        <strain evidence="3">NRRL B-1447</strain>
    </source>
</reference>
<proteinExistence type="predicted"/>